<evidence type="ECO:0000313" key="2">
    <source>
        <dbReference type="Proteomes" id="UP001597282"/>
    </source>
</evidence>
<gene>
    <name evidence="1" type="ORF">ACFQ4Y_01785</name>
</gene>
<proteinExistence type="predicted"/>
<protein>
    <submittedName>
        <fullName evidence="1">Uncharacterized protein</fullName>
    </submittedName>
</protein>
<name>A0ABW4C6T1_9BACL</name>
<dbReference type="EMBL" id="JBHTNU010000001">
    <property type="protein sequence ID" value="MFD1425666.1"/>
    <property type="molecule type" value="Genomic_DNA"/>
</dbReference>
<reference evidence="2" key="1">
    <citation type="journal article" date="2019" name="Int. J. Syst. Evol. Microbiol.">
        <title>The Global Catalogue of Microorganisms (GCM) 10K type strain sequencing project: providing services to taxonomists for standard genome sequencing and annotation.</title>
        <authorList>
            <consortium name="The Broad Institute Genomics Platform"/>
            <consortium name="The Broad Institute Genome Sequencing Center for Infectious Disease"/>
            <person name="Wu L."/>
            <person name="Ma J."/>
        </authorList>
    </citation>
    <scope>NUCLEOTIDE SEQUENCE [LARGE SCALE GENOMIC DNA]</scope>
    <source>
        <strain evidence="2">S1</strain>
    </source>
</reference>
<keyword evidence="2" id="KW-1185">Reference proteome</keyword>
<comment type="caution">
    <text evidence="1">The sequence shown here is derived from an EMBL/GenBank/DDBJ whole genome shotgun (WGS) entry which is preliminary data.</text>
</comment>
<accession>A0ABW4C6T1</accession>
<sequence length="145" mass="16885">MINHKMDDGNEMILSLSHCLIVKYRLWGQGWWDGYDLLQRTQRLFTVPPSRPDFQPKIWLINTPDFFTTSRGVTRLPIIRNMVVPDLDQNRCNSARKYKEEEINKRYEGIITSLSISHKDDGMLVTNRTRKAPIPGEVESSIDHA</sequence>
<organism evidence="1 2">
    <name type="scientific">Kroppenstedtia sanguinis</name>
    <dbReference type="NCBI Taxonomy" id="1380684"/>
    <lineage>
        <taxon>Bacteria</taxon>
        <taxon>Bacillati</taxon>
        <taxon>Bacillota</taxon>
        <taxon>Bacilli</taxon>
        <taxon>Bacillales</taxon>
        <taxon>Thermoactinomycetaceae</taxon>
        <taxon>Kroppenstedtia</taxon>
    </lineage>
</organism>
<dbReference type="Proteomes" id="UP001597282">
    <property type="component" value="Unassembled WGS sequence"/>
</dbReference>
<evidence type="ECO:0000313" key="1">
    <source>
        <dbReference type="EMBL" id="MFD1425666.1"/>
    </source>
</evidence>